<dbReference type="PROSITE" id="PS00731">
    <property type="entry name" value="AP_NUCLEASE_F2_3"/>
    <property type="match status" value="1"/>
</dbReference>
<organism evidence="11 12">
    <name type="scientific">Penicillium vulpinum</name>
    <dbReference type="NCBI Taxonomy" id="29845"/>
    <lineage>
        <taxon>Eukaryota</taxon>
        <taxon>Fungi</taxon>
        <taxon>Dikarya</taxon>
        <taxon>Ascomycota</taxon>
        <taxon>Pezizomycotina</taxon>
        <taxon>Eurotiomycetes</taxon>
        <taxon>Eurotiomycetidae</taxon>
        <taxon>Eurotiales</taxon>
        <taxon>Aspergillaceae</taxon>
        <taxon>Penicillium</taxon>
    </lineage>
</organism>
<comment type="cofactor">
    <cofactor evidence="1">
        <name>Zn(2+)</name>
        <dbReference type="ChEBI" id="CHEBI:29105"/>
    </cofactor>
</comment>
<dbReference type="NCBIfam" id="TIGR00587">
    <property type="entry name" value="nfo"/>
    <property type="match status" value="1"/>
</dbReference>
<dbReference type="AlphaFoldDB" id="A0A1V6RIF1"/>
<protein>
    <recommendedName>
        <fullName evidence="3">Apurinic-apyrimidinic endonuclease 1</fullName>
    </recommendedName>
</protein>
<dbReference type="PANTHER" id="PTHR21445">
    <property type="entry name" value="ENDONUCLEASE IV ENDODEOXYRIBONUCLEASE IV"/>
    <property type="match status" value="1"/>
</dbReference>
<evidence type="ECO:0000256" key="2">
    <source>
        <dbReference type="ARBA" id="ARBA00005340"/>
    </source>
</evidence>
<dbReference type="SMART" id="SM00518">
    <property type="entry name" value="AP2Ec"/>
    <property type="match status" value="1"/>
</dbReference>
<keyword evidence="6" id="KW-0378">Hydrolase</keyword>
<sequence>MCCQESDTPMCEESGSKANHKRNLSNGTSELSPPRRSKRQRSTTNLKELSSPEASESEAGGSTPAVKKEADKKPPVDTAEEKKKKPLVKKESNEDVKPKKARKSKKDQEAESMPLAPRTKGLRMFVGAHVSAAKGVFNSIHNSENIGGNAIALFLKSQRKWDNPALQDDHRDQFRKLCAEKGYDAAKHILPHGSYLVNLAQNDKAKSKQAYTSFLDDLRRCEALGITLYNFHPGSTNQTPLPEALSRLAEMLTQAITETTTVVPVLETMCGHGNTIGGALSEFRDLLALIPKEHHSRIGICVDTCHSFAAGYNLASPAGFKAFLDEFDELIGIRFLRALHLNDSKAPRGSKRDLHANIGTGFLGLRAFHNVMNEPRFEGLPMVLETPIDRVPGQKVASGDVADGSESDSGKKKQPKKGPKRPADAGAAAVPDPGVWADEIKLLESLIGMDPEGEEFLALEARLSEEGRAEREKHQEQYERKLESEEKKKAKGSGKAKGQKSLMDMMKGGAAKE</sequence>
<dbReference type="InterPro" id="IPR001719">
    <property type="entry name" value="AP_endonuc_2"/>
</dbReference>
<dbReference type="Pfam" id="PF01261">
    <property type="entry name" value="AP_endonuc_2"/>
    <property type="match status" value="1"/>
</dbReference>
<evidence type="ECO:0000256" key="1">
    <source>
        <dbReference type="ARBA" id="ARBA00001947"/>
    </source>
</evidence>
<accession>A0A1V6RIF1</accession>
<evidence type="ECO:0000256" key="3">
    <source>
        <dbReference type="ARBA" id="ARBA00021759"/>
    </source>
</evidence>
<dbReference type="GO" id="GO:0003677">
    <property type="term" value="F:DNA binding"/>
    <property type="evidence" value="ECO:0007669"/>
    <property type="project" value="InterPro"/>
</dbReference>
<dbReference type="Proteomes" id="UP000191518">
    <property type="component" value="Unassembled WGS sequence"/>
</dbReference>
<evidence type="ECO:0000313" key="11">
    <source>
        <dbReference type="EMBL" id="OQE01183.1"/>
    </source>
</evidence>
<dbReference type="SUPFAM" id="SSF51658">
    <property type="entry name" value="Xylose isomerase-like"/>
    <property type="match status" value="1"/>
</dbReference>
<dbReference type="GO" id="GO:0005739">
    <property type="term" value="C:mitochondrion"/>
    <property type="evidence" value="ECO:0007669"/>
    <property type="project" value="TreeGrafter"/>
</dbReference>
<dbReference type="GO" id="GO:0005634">
    <property type="term" value="C:nucleus"/>
    <property type="evidence" value="ECO:0007669"/>
    <property type="project" value="TreeGrafter"/>
</dbReference>
<evidence type="ECO:0000313" key="12">
    <source>
        <dbReference type="Proteomes" id="UP000191518"/>
    </source>
</evidence>
<feature type="compositionally biased region" description="Basic residues" evidence="9">
    <location>
        <begin position="489"/>
        <end position="498"/>
    </location>
</feature>
<dbReference type="InterPro" id="IPR036237">
    <property type="entry name" value="Xyl_isomerase-like_sf"/>
</dbReference>
<evidence type="ECO:0000256" key="9">
    <source>
        <dbReference type="SAM" id="MobiDB-lite"/>
    </source>
</evidence>
<dbReference type="GO" id="GO:0008270">
    <property type="term" value="F:zinc ion binding"/>
    <property type="evidence" value="ECO:0007669"/>
    <property type="project" value="InterPro"/>
</dbReference>
<gene>
    <name evidence="11" type="ORF">PENVUL_c044G02016</name>
</gene>
<dbReference type="GO" id="GO:0003906">
    <property type="term" value="F:DNA-(apurinic or apyrimidinic site) endonuclease activity"/>
    <property type="evidence" value="ECO:0007669"/>
    <property type="project" value="TreeGrafter"/>
</dbReference>
<evidence type="ECO:0000256" key="6">
    <source>
        <dbReference type="ARBA" id="ARBA00022801"/>
    </source>
</evidence>
<dbReference type="PROSITE" id="PS51432">
    <property type="entry name" value="AP_NUCLEASE_F2_4"/>
    <property type="match status" value="1"/>
</dbReference>
<reference evidence="12" key="1">
    <citation type="journal article" date="2017" name="Nat. Microbiol.">
        <title>Global analysis of biosynthetic gene clusters reveals vast potential of secondary metabolite production in Penicillium species.</title>
        <authorList>
            <person name="Nielsen J.C."/>
            <person name="Grijseels S."/>
            <person name="Prigent S."/>
            <person name="Ji B."/>
            <person name="Dainat J."/>
            <person name="Nielsen K.F."/>
            <person name="Frisvad J.C."/>
            <person name="Workman M."/>
            <person name="Nielsen J."/>
        </authorList>
    </citation>
    <scope>NUCLEOTIDE SEQUENCE [LARGE SCALE GENOMIC DNA]</scope>
    <source>
        <strain evidence="12">IBT 29486</strain>
    </source>
</reference>
<comment type="caution">
    <text evidence="11">The sequence shown here is derived from an EMBL/GenBank/DDBJ whole genome shotgun (WGS) entry which is preliminary data.</text>
</comment>
<dbReference type="EMBL" id="MDYP01000044">
    <property type="protein sequence ID" value="OQE01183.1"/>
    <property type="molecule type" value="Genomic_DNA"/>
</dbReference>
<evidence type="ECO:0000256" key="4">
    <source>
        <dbReference type="ARBA" id="ARBA00022723"/>
    </source>
</evidence>
<feature type="domain" description="Xylose isomerase-like TIM barrel" evidence="10">
    <location>
        <begin position="144"/>
        <end position="395"/>
    </location>
</feature>
<feature type="region of interest" description="Disordered" evidence="9">
    <location>
        <begin position="391"/>
        <end position="432"/>
    </location>
</feature>
<feature type="compositionally biased region" description="Basic and acidic residues" evidence="9">
    <location>
        <begin position="66"/>
        <end position="98"/>
    </location>
</feature>
<dbReference type="GO" id="GO:0008081">
    <property type="term" value="F:phosphoric diester hydrolase activity"/>
    <property type="evidence" value="ECO:0007669"/>
    <property type="project" value="TreeGrafter"/>
</dbReference>
<keyword evidence="12" id="KW-1185">Reference proteome</keyword>
<feature type="compositionally biased region" description="Low complexity" evidence="9">
    <location>
        <begin position="51"/>
        <end position="65"/>
    </location>
</feature>
<feature type="region of interest" description="Disordered" evidence="9">
    <location>
        <begin position="1"/>
        <end position="118"/>
    </location>
</feature>
<dbReference type="HAMAP" id="MF_00152">
    <property type="entry name" value="Nfo"/>
    <property type="match status" value="1"/>
</dbReference>
<dbReference type="STRING" id="29845.A0A1V6RIF1"/>
<name>A0A1V6RIF1_9EURO</name>
<dbReference type="FunFam" id="3.20.20.150:FF:000001">
    <property type="entry name" value="Probable endonuclease 4"/>
    <property type="match status" value="1"/>
</dbReference>
<evidence type="ECO:0000259" key="10">
    <source>
        <dbReference type="Pfam" id="PF01261"/>
    </source>
</evidence>
<keyword evidence="7" id="KW-0862">Zinc</keyword>
<dbReference type="InterPro" id="IPR013022">
    <property type="entry name" value="Xyl_isomerase-like_TIM-brl"/>
</dbReference>
<keyword evidence="8" id="KW-0234">DNA repair</keyword>
<dbReference type="PROSITE" id="PS00730">
    <property type="entry name" value="AP_NUCLEASE_F2_2"/>
    <property type="match status" value="1"/>
</dbReference>
<feature type="region of interest" description="Disordered" evidence="9">
    <location>
        <begin position="464"/>
        <end position="513"/>
    </location>
</feature>
<evidence type="ECO:0000256" key="5">
    <source>
        <dbReference type="ARBA" id="ARBA00022763"/>
    </source>
</evidence>
<evidence type="ECO:0000256" key="7">
    <source>
        <dbReference type="ARBA" id="ARBA00022833"/>
    </source>
</evidence>
<keyword evidence="5" id="KW-0227">DNA damage</keyword>
<dbReference type="CDD" id="cd00019">
    <property type="entry name" value="AP2Ec"/>
    <property type="match status" value="1"/>
</dbReference>
<comment type="similarity">
    <text evidence="2">Belongs to the AP endonuclease 2 family.</text>
</comment>
<dbReference type="Gene3D" id="3.20.20.150">
    <property type="entry name" value="Divalent-metal-dependent TIM barrel enzymes"/>
    <property type="match status" value="1"/>
</dbReference>
<dbReference type="GO" id="GO:0006284">
    <property type="term" value="P:base-excision repair"/>
    <property type="evidence" value="ECO:0007669"/>
    <property type="project" value="TreeGrafter"/>
</dbReference>
<dbReference type="PANTHER" id="PTHR21445:SF0">
    <property type="entry name" value="APURINIC-APYRIMIDINIC ENDONUCLEASE"/>
    <property type="match status" value="1"/>
</dbReference>
<dbReference type="InterPro" id="IPR018246">
    <property type="entry name" value="AP_endonuc_F2_Zn_BS"/>
</dbReference>
<evidence type="ECO:0000256" key="8">
    <source>
        <dbReference type="ARBA" id="ARBA00023204"/>
    </source>
</evidence>
<proteinExistence type="inferred from homology"/>
<keyword evidence="4" id="KW-0479">Metal-binding</keyword>
<feature type="compositionally biased region" description="Basic and acidic residues" evidence="9">
    <location>
        <begin position="464"/>
        <end position="488"/>
    </location>
</feature>